<feature type="compositionally biased region" description="Low complexity" evidence="1">
    <location>
        <begin position="327"/>
        <end position="337"/>
    </location>
</feature>
<dbReference type="OrthoDB" id="3595619at2759"/>
<dbReference type="VEuPathDB" id="FungiDB:ASPGLDRAFT_37841"/>
<dbReference type="GeneID" id="34461132"/>
<dbReference type="EMBL" id="KV878905">
    <property type="protein sequence ID" value="OJJ81518.1"/>
    <property type="molecule type" value="Genomic_DNA"/>
</dbReference>
<protein>
    <submittedName>
        <fullName evidence="2">Uncharacterized protein</fullName>
    </submittedName>
</protein>
<dbReference type="RefSeq" id="XP_022398216.1">
    <property type="nucleotide sequence ID" value="XM_022544871.1"/>
</dbReference>
<name>A0A1L9VC61_ASPGL</name>
<sequence>MTVLELAGSRFASWISCLFLCSESDNGGQQRQVEGKSVKRERDMMINTQPELVSPMRLGSCDGENGNEKHPLSLPLSPPLPRPQRTHRDNTMSRRSSIRASLSFSRKSTIGPRPSAIRISAPSDFRRVQSMTNFPVSKPQPQAQTQIPEKGKGNHFLELSIYNNPHHALPDLPSFDDFHVTDAESPIKRPQRVFSSPPGFSLPPVVPRSRDTEGSISGSASFRLPRKPVGTAPVPRRSSTAAAAAVASASAWPVARPERQRYSTPASPLIPHFATVQRTSMARPVPRSLSMGMGPALDREFRFTLQNGAIHATNNDHTDMTPPISPSPTLTSLQSQSRFQHKPLPLPLPPSQSQPGPEHTRSWSGSTLASSTYTYTYSLKGFDVSVISRPGSRTGLGQGAVVYPFPAPTIYEGKQVVGYI</sequence>
<feature type="region of interest" description="Disordered" evidence="1">
    <location>
        <begin position="47"/>
        <end position="117"/>
    </location>
</feature>
<feature type="region of interest" description="Disordered" evidence="1">
    <location>
        <begin position="189"/>
        <end position="236"/>
    </location>
</feature>
<evidence type="ECO:0000313" key="3">
    <source>
        <dbReference type="Proteomes" id="UP000184300"/>
    </source>
</evidence>
<proteinExistence type="predicted"/>
<reference evidence="3" key="1">
    <citation type="journal article" date="2017" name="Genome Biol.">
        <title>Comparative genomics reveals high biological diversity and specific adaptations in the industrially and medically important fungal genus Aspergillus.</title>
        <authorList>
            <person name="de Vries R.P."/>
            <person name="Riley R."/>
            <person name="Wiebenga A."/>
            <person name="Aguilar-Osorio G."/>
            <person name="Amillis S."/>
            <person name="Uchima C.A."/>
            <person name="Anderluh G."/>
            <person name="Asadollahi M."/>
            <person name="Askin M."/>
            <person name="Barry K."/>
            <person name="Battaglia E."/>
            <person name="Bayram O."/>
            <person name="Benocci T."/>
            <person name="Braus-Stromeyer S.A."/>
            <person name="Caldana C."/>
            <person name="Canovas D."/>
            <person name="Cerqueira G.C."/>
            <person name="Chen F."/>
            <person name="Chen W."/>
            <person name="Choi C."/>
            <person name="Clum A."/>
            <person name="Dos Santos R.A."/>
            <person name="Damasio A.R."/>
            <person name="Diallinas G."/>
            <person name="Emri T."/>
            <person name="Fekete E."/>
            <person name="Flipphi M."/>
            <person name="Freyberg S."/>
            <person name="Gallo A."/>
            <person name="Gournas C."/>
            <person name="Habgood R."/>
            <person name="Hainaut M."/>
            <person name="Harispe M.L."/>
            <person name="Henrissat B."/>
            <person name="Hilden K.S."/>
            <person name="Hope R."/>
            <person name="Hossain A."/>
            <person name="Karabika E."/>
            <person name="Karaffa L."/>
            <person name="Karanyi Z."/>
            <person name="Krasevec N."/>
            <person name="Kuo A."/>
            <person name="Kusch H."/>
            <person name="LaButti K."/>
            <person name="Lagendijk E.L."/>
            <person name="Lapidus A."/>
            <person name="Levasseur A."/>
            <person name="Lindquist E."/>
            <person name="Lipzen A."/>
            <person name="Logrieco A.F."/>
            <person name="MacCabe A."/>
            <person name="Maekelae M.R."/>
            <person name="Malavazi I."/>
            <person name="Melin P."/>
            <person name="Meyer V."/>
            <person name="Mielnichuk N."/>
            <person name="Miskei M."/>
            <person name="Molnar A.P."/>
            <person name="Mule G."/>
            <person name="Ngan C.Y."/>
            <person name="Orejas M."/>
            <person name="Orosz E."/>
            <person name="Ouedraogo J.P."/>
            <person name="Overkamp K.M."/>
            <person name="Park H.-S."/>
            <person name="Perrone G."/>
            <person name="Piumi F."/>
            <person name="Punt P.J."/>
            <person name="Ram A.F."/>
            <person name="Ramon A."/>
            <person name="Rauscher S."/>
            <person name="Record E."/>
            <person name="Riano-Pachon D.M."/>
            <person name="Robert V."/>
            <person name="Roehrig J."/>
            <person name="Ruller R."/>
            <person name="Salamov A."/>
            <person name="Salih N.S."/>
            <person name="Samson R.A."/>
            <person name="Sandor E."/>
            <person name="Sanguinetti M."/>
            <person name="Schuetze T."/>
            <person name="Sepcic K."/>
            <person name="Shelest E."/>
            <person name="Sherlock G."/>
            <person name="Sophianopoulou V."/>
            <person name="Squina F.M."/>
            <person name="Sun H."/>
            <person name="Susca A."/>
            <person name="Todd R.B."/>
            <person name="Tsang A."/>
            <person name="Unkles S.E."/>
            <person name="van de Wiele N."/>
            <person name="van Rossen-Uffink D."/>
            <person name="Oliveira J.V."/>
            <person name="Vesth T.C."/>
            <person name="Visser J."/>
            <person name="Yu J.-H."/>
            <person name="Zhou M."/>
            <person name="Andersen M.R."/>
            <person name="Archer D.B."/>
            <person name="Baker S.E."/>
            <person name="Benoit I."/>
            <person name="Brakhage A.A."/>
            <person name="Braus G.H."/>
            <person name="Fischer R."/>
            <person name="Frisvad J.C."/>
            <person name="Goldman G.H."/>
            <person name="Houbraken J."/>
            <person name="Oakley B."/>
            <person name="Pocsi I."/>
            <person name="Scazzocchio C."/>
            <person name="Seiboth B."/>
            <person name="vanKuyk P.A."/>
            <person name="Wortman J."/>
            <person name="Dyer P.S."/>
            <person name="Grigoriev I.V."/>
        </authorList>
    </citation>
    <scope>NUCLEOTIDE SEQUENCE [LARGE SCALE GENOMIC DNA]</scope>
    <source>
        <strain evidence="3">CBS 516.65</strain>
    </source>
</reference>
<feature type="region of interest" description="Disordered" evidence="1">
    <location>
        <begin position="312"/>
        <end position="365"/>
    </location>
</feature>
<gene>
    <name evidence="2" type="ORF">ASPGLDRAFT_37841</name>
</gene>
<evidence type="ECO:0000256" key="1">
    <source>
        <dbReference type="SAM" id="MobiDB-lite"/>
    </source>
</evidence>
<organism evidence="2 3">
    <name type="scientific">Aspergillus glaucus CBS 516.65</name>
    <dbReference type="NCBI Taxonomy" id="1160497"/>
    <lineage>
        <taxon>Eukaryota</taxon>
        <taxon>Fungi</taxon>
        <taxon>Dikarya</taxon>
        <taxon>Ascomycota</taxon>
        <taxon>Pezizomycotina</taxon>
        <taxon>Eurotiomycetes</taxon>
        <taxon>Eurotiomycetidae</taxon>
        <taxon>Eurotiales</taxon>
        <taxon>Aspergillaceae</taxon>
        <taxon>Aspergillus</taxon>
        <taxon>Aspergillus subgen. Aspergillus</taxon>
    </lineage>
</organism>
<accession>A0A1L9VC61</accession>
<dbReference type="Proteomes" id="UP000184300">
    <property type="component" value="Unassembled WGS sequence"/>
</dbReference>
<keyword evidence="3" id="KW-1185">Reference proteome</keyword>
<dbReference type="STRING" id="1160497.A0A1L9VC61"/>
<feature type="compositionally biased region" description="Polar residues" evidence="1">
    <location>
        <begin position="93"/>
        <end position="108"/>
    </location>
</feature>
<evidence type="ECO:0000313" key="2">
    <source>
        <dbReference type="EMBL" id="OJJ81518.1"/>
    </source>
</evidence>
<dbReference type="AlphaFoldDB" id="A0A1L9VC61"/>